<dbReference type="PANTHER" id="PTHR34187:SF2">
    <property type="entry name" value="DUF202 DOMAIN-CONTAINING PROTEIN"/>
    <property type="match status" value="1"/>
</dbReference>
<dbReference type="InterPro" id="IPR052053">
    <property type="entry name" value="IM_YidH-like"/>
</dbReference>
<reference evidence="9 10" key="1">
    <citation type="submission" date="2014-04" db="EMBL/GenBank/DDBJ databases">
        <authorList>
            <consortium name="DOE Joint Genome Institute"/>
            <person name="Kuo A."/>
            <person name="Gay G."/>
            <person name="Dore J."/>
            <person name="Kohler A."/>
            <person name="Nagy L.G."/>
            <person name="Floudas D."/>
            <person name="Copeland A."/>
            <person name="Barry K.W."/>
            <person name="Cichocki N."/>
            <person name="Veneault-Fourrey C."/>
            <person name="LaButti K."/>
            <person name="Lindquist E.A."/>
            <person name="Lipzen A."/>
            <person name="Lundell T."/>
            <person name="Morin E."/>
            <person name="Murat C."/>
            <person name="Sun H."/>
            <person name="Tunlid A."/>
            <person name="Henrissat B."/>
            <person name="Grigoriev I.V."/>
            <person name="Hibbett D.S."/>
            <person name="Martin F."/>
            <person name="Nordberg H.P."/>
            <person name="Cantor M.N."/>
            <person name="Hua S.X."/>
        </authorList>
    </citation>
    <scope>NUCLEOTIDE SEQUENCE [LARGE SCALE GENOMIC DNA]</scope>
    <source>
        <strain evidence="10">h7</strain>
    </source>
</reference>
<keyword evidence="5 7" id="KW-0472">Membrane</keyword>
<dbReference type="Proteomes" id="UP000053424">
    <property type="component" value="Unassembled WGS sequence"/>
</dbReference>
<evidence type="ECO:0000256" key="2">
    <source>
        <dbReference type="ARBA" id="ARBA00022475"/>
    </source>
</evidence>
<comment type="subcellular location">
    <subcellularLocation>
        <location evidence="1">Cell membrane</location>
        <topology evidence="1">Multi-pass membrane protein</topology>
    </subcellularLocation>
</comment>
<keyword evidence="3 7" id="KW-0812">Transmembrane</keyword>
<dbReference type="Pfam" id="PF02656">
    <property type="entry name" value="DUF202"/>
    <property type="match status" value="1"/>
</dbReference>
<evidence type="ECO:0000256" key="7">
    <source>
        <dbReference type="SAM" id="Phobius"/>
    </source>
</evidence>
<organism evidence="9 10">
    <name type="scientific">Hebeloma cylindrosporum</name>
    <dbReference type="NCBI Taxonomy" id="76867"/>
    <lineage>
        <taxon>Eukaryota</taxon>
        <taxon>Fungi</taxon>
        <taxon>Dikarya</taxon>
        <taxon>Basidiomycota</taxon>
        <taxon>Agaricomycotina</taxon>
        <taxon>Agaricomycetes</taxon>
        <taxon>Agaricomycetidae</taxon>
        <taxon>Agaricales</taxon>
        <taxon>Agaricineae</taxon>
        <taxon>Hymenogastraceae</taxon>
        <taxon>Hebeloma</taxon>
    </lineage>
</organism>
<evidence type="ECO:0000256" key="5">
    <source>
        <dbReference type="ARBA" id="ARBA00023136"/>
    </source>
</evidence>
<dbReference type="AlphaFoldDB" id="A0A0C2XRZ0"/>
<evidence type="ECO:0000256" key="1">
    <source>
        <dbReference type="ARBA" id="ARBA00004651"/>
    </source>
</evidence>
<dbReference type="PANTHER" id="PTHR34187">
    <property type="entry name" value="FGR18P"/>
    <property type="match status" value="1"/>
</dbReference>
<evidence type="ECO:0000256" key="6">
    <source>
        <dbReference type="SAM" id="MobiDB-lite"/>
    </source>
</evidence>
<keyword evidence="10" id="KW-1185">Reference proteome</keyword>
<feature type="transmembrane region" description="Helical" evidence="7">
    <location>
        <begin position="178"/>
        <end position="198"/>
    </location>
</feature>
<keyword evidence="4 7" id="KW-1133">Transmembrane helix</keyword>
<feature type="transmembrane region" description="Helical" evidence="7">
    <location>
        <begin position="218"/>
        <end position="237"/>
    </location>
</feature>
<proteinExistence type="predicted"/>
<dbReference type="EMBL" id="KN831782">
    <property type="protein sequence ID" value="KIM40483.1"/>
    <property type="molecule type" value="Genomic_DNA"/>
</dbReference>
<feature type="domain" description="DUF202" evidence="8">
    <location>
        <begin position="120"/>
        <end position="201"/>
    </location>
</feature>
<feature type="compositionally biased region" description="Low complexity" evidence="6">
    <location>
        <begin position="40"/>
        <end position="53"/>
    </location>
</feature>
<evidence type="ECO:0000313" key="10">
    <source>
        <dbReference type="Proteomes" id="UP000053424"/>
    </source>
</evidence>
<evidence type="ECO:0000259" key="8">
    <source>
        <dbReference type="Pfam" id="PF02656"/>
    </source>
</evidence>
<feature type="region of interest" description="Disordered" evidence="6">
    <location>
        <begin position="19"/>
        <end position="57"/>
    </location>
</feature>
<dbReference type="GO" id="GO:0005886">
    <property type="term" value="C:plasma membrane"/>
    <property type="evidence" value="ECO:0007669"/>
    <property type="project" value="UniProtKB-SubCell"/>
</dbReference>
<sequence>MSELLPKSERDLYSTWLSADESVDRHNSRTACSPPLPVASSSNSRPHSPISHPQTPAAPTLESLADVLTLEHTTLQHHPCPTPLSSASLQKCPRTKATFLDRLKRFSPSMTLENRGSVARDHLASERTFLAYLRTSLALASTGVALVQLFSIADLNFGQNVAQLSATTLRIQRFAKPLGMTAVILALIILFIGLYRYFLIQNALTDNRFPAARASVAFVTFSLSALVVVIFGALLGARSSP</sequence>
<dbReference type="HOGENOM" id="CLU_053359_3_1_1"/>
<dbReference type="InterPro" id="IPR003807">
    <property type="entry name" value="DUF202"/>
</dbReference>
<evidence type="ECO:0000256" key="4">
    <source>
        <dbReference type="ARBA" id="ARBA00022989"/>
    </source>
</evidence>
<reference evidence="10" key="2">
    <citation type="submission" date="2015-01" db="EMBL/GenBank/DDBJ databases">
        <title>Evolutionary Origins and Diversification of the Mycorrhizal Mutualists.</title>
        <authorList>
            <consortium name="DOE Joint Genome Institute"/>
            <consortium name="Mycorrhizal Genomics Consortium"/>
            <person name="Kohler A."/>
            <person name="Kuo A."/>
            <person name="Nagy L.G."/>
            <person name="Floudas D."/>
            <person name="Copeland A."/>
            <person name="Barry K.W."/>
            <person name="Cichocki N."/>
            <person name="Veneault-Fourrey C."/>
            <person name="LaButti K."/>
            <person name="Lindquist E.A."/>
            <person name="Lipzen A."/>
            <person name="Lundell T."/>
            <person name="Morin E."/>
            <person name="Murat C."/>
            <person name="Riley R."/>
            <person name="Ohm R."/>
            <person name="Sun H."/>
            <person name="Tunlid A."/>
            <person name="Henrissat B."/>
            <person name="Grigoriev I.V."/>
            <person name="Hibbett D.S."/>
            <person name="Martin F."/>
        </authorList>
    </citation>
    <scope>NUCLEOTIDE SEQUENCE [LARGE SCALE GENOMIC DNA]</scope>
    <source>
        <strain evidence="10">h7</strain>
    </source>
</reference>
<keyword evidence="2" id="KW-1003">Cell membrane</keyword>
<gene>
    <name evidence="9" type="ORF">M413DRAFT_445934</name>
</gene>
<evidence type="ECO:0000313" key="9">
    <source>
        <dbReference type="EMBL" id="KIM40483.1"/>
    </source>
</evidence>
<protein>
    <recommendedName>
        <fullName evidence="8">DUF202 domain-containing protein</fullName>
    </recommendedName>
</protein>
<name>A0A0C2XRZ0_HEBCY</name>
<accession>A0A0C2XRZ0</accession>
<dbReference type="OrthoDB" id="199599at2759"/>
<evidence type="ECO:0000256" key="3">
    <source>
        <dbReference type="ARBA" id="ARBA00022692"/>
    </source>
</evidence>